<dbReference type="STRING" id="695939.SAMN00790413_05933"/>
<sequence length="100" mass="10625">MTVVALTFPVDIDVTVAPARRAEQSSHDLEWQLGCALALILEEVAPEVLAGGLAGVEAKLSRGNTPKRMVLMNDPLYTLTPERRETSGPGVVEAVEAGMP</sequence>
<dbReference type="AlphaFoldDB" id="A0A1W1VWZ7"/>
<evidence type="ECO:0000256" key="1">
    <source>
        <dbReference type="SAM" id="MobiDB-lite"/>
    </source>
</evidence>
<dbReference type="Proteomes" id="UP000192582">
    <property type="component" value="Unassembled WGS sequence"/>
</dbReference>
<dbReference type="EMBL" id="FWWU01000011">
    <property type="protein sequence ID" value="SMB97414.1"/>
    <property type="molecule type" value="Genomic_DNA"/>
</dbReference>
<proteinExistence type="predicted"/>
<reference evidence="2 3" key="1">
    <citation type="submission" date="2017-04" db="EMBL/GenBank/DDBJ databases">
        <authorList>
            <person name="Afonso C.L."/>
            <person name="Miller P.J."/>
            <person name="Scott M.A."/>
            <person name="Spackman E."/>
            <person name="Goraichik I."/>
            <person name="Dimitrov K.M."/>
            <person name="Suarez D.L."/>
            <person name="Swayne D.E."/>
        </authorList>
    </citation>
    <scope>NUCLEOTIDE SEQUENCE [LARGE SCALE GENOMIC DNA]</scope>
    <source>
        <strain evidence="2 3">KR-140</strain>
    </source>
</reference>
<organism evidence="2 3">
    <name type="scientific">Deinococcus hopiensis KR-140</name>
    <dbReference type="NCBI Taxonomy" id="695939"/>
    <lineage>
        <taxon>Bacteria</taxon>
        <taxon>Thermotogati</taxon>
        <taxon>Deinococcota</taxon>
        <taxon>Deinococci</taxon>
        <taxon>Deinococcales</taxon>
        <taxon>Deinococcaceae</taxon>
        <taxon>Deinococcus</taxon>
    </lineage>
</organism>
<evidence type="ECO:0000313" key="3">
    <source>
        <dbReference type="Proteomes" id="UP000192582"/>
    </source>
</evidence>
<feature type="region of interest" description="Disordered" evidence="1">
    <location>
        <begin position="80"/>
        <end position="100"/>
    </location>
</feature>
<gene>
    <name evidence="2" type="ORF">SAMN00790413_05933</name>
</gene>
<dbReference type="RefSeq" id="WP_084051293.1">
    <property type="nucleotide sequence ID" value="NZ_FWWU01000011.1"/>
</dbReference>
<evidence type="ECO:0000313" key="2">
    <source>
        <dbReference type="EMBL" id="SMB97414.1"/>
    </source>
</evidence>
<protein>
    <submittedName>
        <fullName evidence="2">Uncharacterized protein</fullName>
    </submittedName>
</protein>
<name>A0A1W1VWZ7_9DEIO</name>
<accession>A0A1W1VWZ7</accession>
<keyword evidence="3" id="KW-1185">Reference proteome</keyword>